<dbReference type="InterPro" id="IPR046341">
    <property type="entry name" value="SET_dom_sf"/>
</dbReference>
<feature type="domain" description="SET" evidence="4">
    <location>
        <begin position="60"/>
        <end position="301"/>
    </location>
</feature>
<dbReference type="PANTHER" id="PTHR13271:SF116">
    <property type="entry name" value="F21J9.27"/>
    <property type="match status" value="1"/>
</dbReference>
<dbReference type="InterPro" id="IPR001214">
    <property type="entry name" value="SET_dom"/>
</dbReference>
<dbReference type="Gene3D" id="3.90.1420.10">
    <property type="entry name" value="Rubisco LSMT, substrate-binding domain"/>
    <property type="match status" value="1"/>
</dbReference>
<dbReference type="PANTHER" id="PTHR13271">
    <property type="entry name" value="UNCHARACTERIZED PUTATIVE METHYLTRANSFERASE"/>
    <property type="match status" value="1"/>
</dbReference>
<dbReference type="FunFam" id="3.90.1410.10:FF:000009">
    <property type="entry name" value="Histone-lysine N-methyltransferase setd3"/>
    <property type="match status" value="1"/>
</dbReference>
<organism evidence="5">
    <name type="scientific">Musa acuminata subsp. malaccensis</name>
    <name type="common">Wild banana</name>
    <name type="synonym">Musa malaccensis</name>
    <dbReference type="NCBI Taxonomy" id="214687"/>
    <lineage>
        <taxon>Eukaryota</taxon>
        <taxon>Viridiplantae</taxon>
        <taxon>Streptophyta</taxon>
        <taxon>Embryophyta</taxon>
        <taxon>Tracheophyta</taxon>
        <taxon>Spermatophyta</taxon>
        <taxon>Magnoliopsida</taxon>
        <taxon>Liliopsida</taxon>
        <taxon>Zingiberales</taxon>
        <taxon>Musaceae</taxon>
        <taxon>Musa</taxon>
    </lineage>
</organism>
<reference evidence="5" key="1">
    <citation type="submission" date="2021-03" db="EMBL/GenBank/DDBJ databases">
        <authorList>
            <consortium name="Genoscope - CEA"/>
            <person name="William W."/>
        </authorList>
    </citation>
    <scope>NUCLEOTIDE SEQUENCE</scope>
    <source>
        <strain evidence="5">Doubled-haploid Pahang</strain>
    </source>
</reference>
<evidence type="ECO:0000256" key="1">
    <source>
        <dbReference type="ARBA" id="ARBA00022603"/>
    </source>
</evidence>
<keyword evidence="3" id="KW-0949">S-adenosyl-L-methionine</keyword>
<evidence type="ECO:0000313" key="5">
    <source>
        <dbReference type="EMBL" id="CAG1852127.1"/>
    </source>
</evidence>
<protein>
    <submittedName>
        <fullName evidence="5">(wild Malaysian banana) hypothetical protein</fullName>
    </submittedName>
</protein>
<dbReference type="EMBL" id="HG996476">
    <property type="protein sequence ID" value="CAG1852127.1"/>
    <property type="molecule type" value="Genomic_DNA"/>
</dbReference>
<dbReference type="SUPFAM" id="SSF81822">
    <property type="entry name" value="RuBisCo LSMT C-terminal, substrate-binding domain"/>
    <property type="match status" value="1"/>
</dbReference>
<dbReference type="SUPFAM" id="SSF82199">
    <property type="entry name" value="SET domain"/>
    <property type="match status" value="1"/>
</dbReference>
<keyword evidence="1" id="KW-0489">Methyltransferase</keyword>
<name>A0A8D7ANW7_MUSAM</name>
<evidence type="ECO:0000259" key="4">
    <source>
        <dbReference type="PROSITE" id="PS50280"/>
    </source>
</evidence>
<keyword evidence="2" id="KW-0808">Transferase</keyword>
<dbReference type="GO" id="GO:0008168">
    <property type="term" value="F:methyltransferase activity"/>
    <property type="evidence" value="ECO:0007669"/>
    <property type="project" value="UniProtKB-KW"/>
</dbReference>
<sequence length="495" mass="54673">MVIVAASKMLTAVSTSAASLAHRRSLTCRATASAGTASRLVPHPSDLIRWVRREGGFVHPNLRIADGDPYGLGVVATNEIPPGSELIALPSHLLLRFDRSPESDGASDGPHSTLVELARRVPDELWAMRLGLKLLQERATARSIWWPYISNLPETFCIPIFFSGDDIKNLHYAPLIHQVNKRCRFLLEFEKEIKNILDNVSLRNHPFGGQDVNSSSLGWAMSAVSSRAFQLYGEIPYSDKPKNIPMLLPVIDMCNHSFAPNARIVQEQNMNKQNMSIKASSSGVVADTQIKQDTHVLLNYGSLSNDFFLLDYGFVIPSNPHDHVELKYDEALLDAASLAAGVSSSSFLSPSDWQQDILSRLNLRGDEALLKVTLGGPGLVDGRLLAALRVLLSSNKETVQRHDLDTLMSLSEEAPLGMSTEVAALRTVISLCVVALESFPTKIMQDESIFKTAISYSTELAVRFRMQKKLTIIDVMRKLTQKVKKISKMELTAQN</sequence>
<dbReference type="CDD" id="cd10527">
    <property type="entry name" value="SET_LSMT"/>
    <property type="match status" value="1"/>
</dbReference>
<dbReference type="PROSITE" id="PS50280">
    <property type="entry name" value="SET"/>
    <property type="match status" value="1"/>
</dbReference>
<proteinExistence type="predicted"/>
<accession>A0A8D7ANW7</accession>
<dbReference type="InterPro" id="IPR050600">
    <property type="entry name" value="SETD3_SETD6_MTase"/>
</dbReference>
<dbReference type="InterPro" id="IPR015353">
    <property type="entry name" value="Rubisco_LSMT_subst-bd"/>
</dbReference>
<dbReference type="Gene3D" id="3.90.1410.10">
    <property type="entry name" value="set domain protein methyltransferase, domain 1"/>
    <property type="match status" value="1"/>
</dbReference>
<dbReference type="GO" id="GO:0032259">
    <property type="term" value="P:methylation"/>
    <property type="evidence" value="ECO:0007669"/>
    <property type="project" value="UniProtKB-KW"/>
</dbReference>
<dbReference type="InterPro" id="IPR036464">
    <property type="entry name" value="Rubisco_LSMT_subst-bd_sf"/>
</dbReference>
<evidence type="ECO:0000256" key="2">
    <source>
        <dbReference type="ARBA" id="ARBA00022679"/>
    </source>
</evidence>
<dbReference type="Pfam" id="PF00856">
    <property type="entry name" value="SET"/>
    <property type="match status" value="1"/>
</dbReference>
<evidence type="ECO:0000256" key="3">
    <source>
        <dbReference type="ARBA" id="ARBA00022691"/>
    </source>
</evidence>
<dbReference type="Pfam" id="PF09273">
    <property type="entry name" value="Rubis-subs-bind"/>
    <property type="match status" value="1"/>
</dbReference>
<gene>
    <name evidence="5" type="ORF">GSMUA_102730.1</name>
</gene>
<dbReference type="AlphaFoldDB" id="A0A8D7ANW7"/>